<name>A0A7S9RSK6_9BACT</name>
<dbReference type="AlphaFoldDB" id="A0A7S9RSK6"/>
<evidence type="ECO:0000313" key="1">
    <source>
        <dbReference type="EMBL" id="QPH97142.1"/>
    </source>
</evidence>
<organism evidence="1 2">
    <name type="scientific">Campylobacter concisus</name>
    <dbReference type="NCBI Taxonomy" id="199"/>
    <lineage>
        <taxon>Bacteria</taxon>
        <taxon>Pseudomonadati</taxon>
        <taxon>Campylobacterota</taxon>
        <taxon>Epsilonproteobacteria</taxon>
        <taxon>Campylobacterales</taxon>
        <taxon>Campylobacteraceae</taxon>
        <taxon>Campylobacter</taxon>
    </lineage>
</organism>
<accession>A0A7S9RSK6</accession>
<dbReference type="RefSeq" id="WP_196376818.1">
    <property type="nucleotide sequence ID" value="NZ_CP049263.1"/>
</dbReference>
<gene>
    <name evidence="1" type="ORF">CVS89_02420</name>
</gene>
<dbReference type="Proteomes" id="UP000594571">
    <property type="component" value="Chromosome"/>
</dbReference>
<evidence type="ECO:0000313" key="2">
    <source>
        <dbReference type="Proteomes" id="UP000594571"/>
    </source>
</evidence>
<proteinExistence type="predicted"/>
<dbReference type="EMBL" id="CP049263">
    <property type="protein sequence ID" value="QPH97142.1"/>
    <property type="molecule type" value="Genomic_DNA"/>
</dbReference>
<protein>
    <submittedName>
        <fullName evidence="1">Uncharacterized protein</fullName>
    </submittedName>
</protein>
<reference evidence="1 2" key="2">
    <citation type="journal article" date="2020" name="Microb. Genom.">
        <title>Analysis of complete Campylobacter concisus genomes identifies genomospecies features, secretion systems and novel plasmids and their association with severe ulcerative colitis.</title>
        <authorList>
            <person name="Liu F."/>
            <person name="Chen S."/>
            <person name="Luu L.D.W."/>
            <person name="Lee S.A."/>
            <person name="Tay A.C.Y."/>
            <person name="Wu R."/>
            <person name="Riordan S.M."/>
            <person name="Lan R."/>
            <person name="Liu L."/>
            <person name="Zhang L."/>
        </authorList>
    </citation>
    <scope>NUCLEOTIDE SEQUENCE [LARGE SCALE GENOMIC DNA]</scope>
    <source>
        <strain evidence="1 2">H16O-S1</strain>
    </source>
</reference>
<dbReference type="NCBIfam" id="NF046095">
    <property type="entry name" value="flg_dep_Cj0814"/>
    <property type="match status" value="1"/>
</dbReference>
<sequence length="386" mass="44051">MKVSYNSILTKQHYQKHTKSEGFANFLPNTPNINSISQVTIPKNDFVSSSSIDSLYQAKFTSQEGYGYSVDAKGFMGADFNKAAGLPQDFKIHKSTLDAIVLHNQKHPNSINFSMETKKDNQLFGEDSFANIDLADTIKQYYKIFDQISAGVISKGKEFYSNEDLAKMPKGYFSKDKKMDHFEYLMGRMTSDELDGLTDRSNEKVTHIFRTAQDAEDAHKLWDDLSDINVEVNGNFLDFSPEVMTTEHTIPYMWVSSAGYDFKPDMSVYDNEQGYTKEQIFVAFLKNEQGLVLQGGTTRITDEARNVYRDTLILTKQDRSEIGIPKAYYDEILSGKKDLKDILARILKLRNLELKKDHTLEGLASKIMDVLKEFDERTKVSLKPIK</sequence>
<reference evidence="1 2" key="1">
    <citation type="journal article" date="2018" name="Emerg. Microbes Infect.">
        <title>Genomic analysis of oral Campylobacter concisus strains identified a potential bacterial molecular marker associated with active Crohn's disease.</title>
        <authorList>
            <person name="Liu F."/>
            <person name="Ma R."/>
            <person name="Tay C.Y.A."/>
            <person name="Octavia S."/>
            <person name="Lan R."/>
            <person name="Chung H.K.L."/>
            <person name="Riordan S.M."/>
            <person name="Grimm M.C."/>
            <person name="Leong R.W."/>
            <person name="Tanaka M.M."/>
            <person name="Connor S."/>
            <person name="Zhang L."/>
        </authorList>
    </citation>
    <scope>NUCLEOTIDE SEQUENCE [LARGE SCALE GENOMIC DNA]</scope>
    <source>
        <strain evidence="1 2">H16O-S1</strain>
    </source>
</reference>
<dbReference type="InterPro" id="IPR058078">
    <property type="entry name" value="Cj0814-like"/>
</dbReference>